<dbReference type="PROSITE" id="PS50885">
    <property type="entry name" value="HAMP"/>
    <property type="match status" value="1"/>
</dbReference>
<dbReference type="InterPro" id="IPR003660">
    <property type="entry name" value="HAMP_dom"/>
</dbReference>
<evidence type="ECO:0000256" key="7">
    <source>
        <dbReference type="PROSITE-ProRule" id="PRU00284"/>
    </source>
</evidence>
<dbReference type="Gene3D" id="3.30.450.20">
    <property type="entry name" value="PAS domain"/>
    <property type="match status" value="1"/>
</dbReference>
<dbReference type="EMBL" id="JADDIV010000002">
    <property type="protein sequence ID" value="MBE7367662.1"/>
    <property type="molecule type" value="Genomic_DNA"/>
</dbReference>
<dbReference type="PANTHER" id="PTHR43531:SF7">
    <property type="entry name" value="AEROTAXIS RECEPTOR"/>
    <property type="match status" value="1"/>
</dbReference>
<dbReference type="PANTHER" id="PTHR43531">
    <property type="entry name" value="PROTEIN ICFG"/>
    <property type="match status" value="1"/>
</dbReference>
<keyword evidence="12" id="KW-1185">Reference proteome</keyword>
<proteinExistence type="inferred from homology"/>
<reference evidence="11 12" key="1">
    <citation type="submission" date="2020-10" db="EMBL/GenBank/DDBJ databases">
        <title>Ramlibacter sp. HM2 16S ribosomal RNA gene Genome sequencing and assembly.</title>
        <authorList>
            <person name="Kang M."/>
        </authorList>
    </citation>
    <scope>NUCLEOTIDE SEQUENCE [LARGE SCALE GENOMIC DNA]</scope>
    <source>
        <strain evidence="11 12">HM2</strain>
    </source>
</reference>
<dbReference type="SUPFAM" id="SSF58104">
    <property type="entry name" value="Methyl-accepting chemotaxis protein (MCP) signaling domain"/>
    <property type="match status" value="1"/>
</dbReference>
<sequence>MGPQALPVTEVIDVAGSGVRSRETSHTLGARLAVALACIMALLVALTVLAAVATTGVMQLAALALGGAAAAATLVTGAWLARSVVRPGVRAATAARRLSAGDLTRPVEVAGGGELGVLLAALEDVRQRMFGVVGQVRTGTTHVAMNSSQITRDNEALAGRTAHQAESLQQTAATMEELTAAVRQNADSAQQANIVVRSAAERAEQGGVVMNEVVETMGSIRASSQSIRDIIGVIDGIAFQTNILALNAAVEAARAGEQGRGFAVVAAEVRTLAQRCAAAAREIRGLIGTSVEKVEMGGKRVDEAGRAMAELVGAVRQVADLIAQIDVASREQSSGIESMNDAIANIDRTTQANALLVKDAARTASALQERAVSLMKGVAGFQLGDREHGNADEAVQMVRDGVAFCQAHGREALIAEVNKLAQGRFIDRDLYLMVIRADDSVFLAHGNNPRTLGMGPQSKDADGKRFVQEMTETARRRGEGWIDYKWAHPVTNEILTKSTYVHRVGDLVVACGIYR</sequence>
<dbReference type="PROSITE" id="PS50111">
    <property type="entry name" value="CHEMOTAXIS_TRANSDUC_2"/>
    <property type="match status" value="1"/>
</dbReference>
<comment type="similarity">
    <text evidence="6">Belongs to the methyl-accepting chemotaxis (MCP) protein family.</text>
</comment>
<evidence type="ECO:0000256" key="2">
    <source>
        <dbReference type="ARBA" id="ARBA00022475"/>
    </source>
</evidence>
<protein>
    <submittedName>
        <fullName evidence="11">HAMP domain-containing protein</fullName>
    </submittedName>
</protein>
<evidence type="ECO:0000256" key="6">
    <source>
        <dbReference type="ARBA" id="ARBA00029447"/>
    </source>
</evidence>
<dbReference type="InterPro" id="IPR004089">
    <property type="entry name" value="MCPsignal_dom"/>
</dbReference>
<keyword evidence="7" id="KW-0807">Transducer</keyword>
<keyword evidence="4 8" id="KW-1133">Transmembrane helix</keyword>
<feature type="transmembrane region" description="Helical" evidence="8">
    <location>
        <begin position="32"/>
        <end position="54"/>
    </location>
</feature>
<keyword evidence="2" id="KW-1003">Cell membrane</keyword>
<dbReference type="Gene3D" id="1.10.287.950">
    <property type="entry name" value="Methyl-accepting chemotaxis protein"/>
    <property type="match status" value="1"/>
</dbReference>
<feature type="transmembrane region" description="Helical" evidence="8">
    <location>
        <begin position="60"/>
        <end position="81"/>
    </location>
</feature>
<evidence type="ECO:0000313" key="11">
    <source>
        <dbReference type="EMBL" id="MBE7367662.1"/>
    </source>
</evidence>
<dbReference type="SMART" id="SM00283">
    <property type="entry name" value="MA"/>
    <property type="match status" value="1"/>
</dbReference>
<keyword evidence="3 8" id="KW-0812">Transmembrane</keyword>
<organism evidence="11 12">
    <name type="scientific">Ramlibacter pallidus</name>
    <dbReference type="NCBI Taxonomy" id="2780087"/>
    <lineage>
        <taxon>Bacteria</taxon>
        <taxon>Pseudomonadati</taxon>
        <taxon>Pseudomonadota</taxon>
        <taxon>Betaproteobacteria</taxon>
        <taxon>Burkholderiales</taxon>
        <taxon>Comamonadaceae</taxon>
        <taxon>Ramlibacter</taxon>
    </lineage>
</organism>
<evidence type="ECO:0000259" key="10">
    <source>
        <dbReference type="PROSITE" id="PS50885"/>
    </source>
</evidence>
<accession>A0ABR9S2C3</accession>
<feature type="domain" description="HAMP" evidence="10">
    <location>
        <begin position="82"/>
        <end position="134"/>
    </location>
</feature>
<dbReference type="InterPro" id="IPR033480">
    <property type="entry name" value="sCache_2"/>
</dbReference>
<comment type="subcellular location">
    <subcellularLocation>
        <location evidence="1">Cell membrane</location>
        <topology evidence="1">Multi-pass membrane protein</topology>
    </subcellularLocation>
</comment>
<dbReference type="SMART" id="SM00304">
    <property type="entry name" value="HAMP"/>
    <property type="match status" value="1"/>
</dbReference>
<dbReference type="Pfam" id="PF00672">
    <property type="entry name" value="HAMP"/>
    <property type="match status" value="1"/>
</dbReference>
<evidence type="ECO:0000256" key="1">
    <source>
        <dbReference type="ARBA" id="ARBA00004651"/>
    </source>
</evidence>
<evidence type="ECO:0000313" key="12">
    <source>
        <dbReference type="Proteomes" id="UP000806285"/>
    </source>
</evidence>
<evidence type="ECO:0000256" key="5">
    <source>
        <dbReference type="ARBA" id="ARBA00023136"/>
    </source>
</evidence>
<evidence type="ECO:0000256" key="8">
    <source>
        <dbReference type="SAM" id="Phobius"/>
    </source>
</evidence>
<evidence type="ECO:0000259" key="9">
    <source>
        <dbReference type="PROSITE" id="PS50111"/>
    </source>
</evidence>
<dbReference type="RefSeq" id="WP_193676246.1">
    <property type="nucleotide sequence ID" value="NZ_JADDIV010000002.1"/>
</dbReference>
<evidence type="ECO:0000256" key="4">
    <source>
        <dbReference type="ARBA" id="ARBA00022989"/>
    </source>
</evidence>
<name>A0ABR9S2C3_9BURK</name>
<feature type="domain" description="Methyl-accepting transducer" evidence="9">
    <location>
        <begin position="139"/>
        <end position="368"/>
    </location>
</feature>
<dbReference type="InterPro" id="IPR051310">
    <property type="entry name" value="MCP_chemotaxis"/>
</dbReference>
<dbReference type="Proteomes" id="UP000806285">
    <property type="component" value="Unassembled WGS sequence"/>
</dbReference>
<comment type="caution">
    <text evidence="11">The sequence shown here is derived from an EMBL/GenBank/DDBJ whole genome shotgun (WGS) entry which is preliminary data.</text>
</comment>
<dbReference type="Pfam" id="PF00015">
    <property type="entry name" value="MCPsignal"/>
    <property type="match status" value="1"/>
</dbReference>
<dbReference type="CDD" id="cd11386">
    <property type="entry name" value="MCP_signal"/>
    <property type="match status" value="1"/>
</dbReference>
<dbReference type="Pfam" id="PF17200">
    <property type="entry name" value="sCache_2"/>
    <property type="match status" value="1"/>
</dbReference>
<dbReference type="CDD" id="cd06225">
    <property type="entry name" value="HAMP"/>
    <property type="match status" value="1"/>
</dbReference>
<gene>
    <name evidence="11" type="ORF">IM787_08805</name>
</gene>
<keyword evidence="5 8" id="KW-0472">Membrane</keyword>
<evidence type="ECO:0000256" key="3">
    <source>
        <dbReference type="ARBA" id="ARBA00022692"/>
    </source>
</evidence>